<dbReference type="Gene3D" id="3.40.50.2000">
    <property type="entry name" value="Glycogen Phosphorylase B"/>
    <property type="match status" value="2"/>
</dbReference>
<dbReference type="RefSeq" id="WP_091411070.1">
    <property type="nucleotide sequence ID" value="NZ_LT629749.1"/>
</dbReference>
<dbReference type="EMBL" id="LT629749">
    <property type="protein sequence ID" value="SDS16036.1"/>
    <property type="molecule type" value="Genomic_DNA"/>
</dbReference>
<keyword evidence="2 5" id="KW-0808">Transferase</keyword>
<keyword evidence="6" id="KW-1185">Reference proteome</keyword>
<evidence type="ECO:0000256" key="2">
    <source>
        <dbReference type="ARBA" id="ARBA00022679"/>
    </source>
</evidence>
<evidence type="ECO:0000259" key="4">
    <source>
        <dbReference type="Pfam" id="PF13579"/>
    </source>
</evidence>
<dbReference type="Proteomes" id="UP000199092">
    <property type="component" value="Chromosome I"/>
</dbReference>
<dbReference type="PANTHER" id="PTHR12526">
    <property type="entry name" value="GLYCOSYLTRANSFERASE"/>
    <property type="match status" value="1"/>
</dbReference>
<dbReference type="SUPFAM" id="SSF53756">
    <property type="entry name" value="UDP-Glycosyltransferase/glycogen phosphorylase"/>
    <property type="match status" value="1"/>
</dbReference>
<feature type="domain" description="Glycosyltransferase subfamily 4-like N-terminal" evidence="4">
    <location>
        <begin position="24"/>
        <end position="174"/>
    </location>
</feature>
<name>A0A1H1PY41_9ACTN</name>
<accession>A0A1H1PY41</accession>
<evidence type="ECO:0000256" key="1">
    <source>
        <dbReference type="ARBA" id="ARBA00022676"/>
    </source>
</evidence>
<proteinExistence type="predicted"/>
<dbReference type="InterPro" id="IPR028098">
    <property type="entry name" value="Glyco_trans_4-like_N"/>
</dbReference>
<protein>
    <submittedName>
        <fullName evidence="5">Glycosyltransferase involved in cell wall bisynthesis</fullName>
    </submittedName>
</protein>
<dbReference type="AlphaFoldDB" id="A0A1H1PY41"/>
<dbReference type="OrthoDB" id="6286688at2"/>
<sequence length="384" mass="41234">MPGRGDPVDPSLRVVVAAPLGRGGAGGIDRLMDSIADRQEVLGPGGVVTTFRPTRGQGPIVWAPVVLLRFLVRLVVDRSRGRVDLLHINLASHGSTYRKLVVARVARSLGIPYLIHLHGARFHHFLGGAPSFVRRRVRLMFAGAARVVVLGEVWRCFVAEEMPEVAGRVVVLPNATPTPTLAHVPSRTVRFLFLGRIGERKGVPQLLEALGRLPRESGWRATIAGDGDLSTARARVVELGLQERVELPGWVGPDAVASLLAASDVLVLASYDENLPMSVIEAMAAGLAVVTTPVGATRDLVVDGETGLLVPPGDVGALTAALQRLLDDPALRRRLGAAAQTDHAERLEIGQYVARLEALWREVAEGGQERPRRARRRRAVGHGA</sequence>
<gene>
    <name evidence="5" type="ORF">SAMN04488543_1193</name>
</gene>
<organism evidence="5 6">
    <name type="scientific">Friedmanniella luteola</name>
    <dbReference type="NCBI Taxonomy" id="546871"/>
    <lineage>
        <taxon>Bacteria</taxon>
        <taxon>Bacillati</taxon>
        <taxon>Actinomycetota</taxon>
        <taxon>Actinomycetes</taxon>
        <taxon>Propionibacteriales</taxon>
        <taxon>Nocardioidaceae</taxon>
        <taxon>Friedmanniella</taxon>
    </lineage>
</organism>
<evidence type="ECO:0000313" key="5">
    <source>
        <dbReference type="EMBL" id="SDS16036.1"/>
    </source>
</evidence>
<reference evidence="5 6" key="1">
    <citation type="submission" date="2016-10" db="EMBL/GenBank/DDBJ databases">
        <authorList>
            <person name="de Groot N.N."/>
        </authorList>
    </citation>
    <scope>NUCLEOTIDE SEQUENCE [LARGE SCALE GENOMIC DNA]</scope>
    <source>
        <strain evidence="5 6">DSM 21741</strain>
    </source>
</reference>
<dbReference type="STRING" id="546871.SAMN04488543_1193"/>
<feature type="domain" description="Glycosyl transferase family 1" evidence="3">
    <location>
        <begin position="190"/>
        <end position="340"/>
    </location>
</feature>
<dbReference type="InterPro" id="IPR001296">
    <property type="entry name" value="Glyco_trans_1"/>
</dbReference>
<dbReference type="Pfam" id="PF13579">
    <property type="entry name" value="Glyco_trans_4_4"/>
    <property type="match status" value="1"/>
</dbReference>
<dbReference type="Pfam" id="PF00534">
    <property type="entry name" value="Glycos_transf_1"/>
    <property type="match status" value="1"/>
</dbReference>
<keyword evidence="1" id="KW-0328">Glycosyltransferase</keyword>
<evidence type="ECO:0000313" key="6">
    <source>
        <dbReference type="Proteomes" id="UP000199092"/>
    </source>
</evidence>
<dbReference type="GO" id="GO:0016757">
    <property type="term" value="F:glycosyltransferase activity"/>
    <property type="evidence" value="ECO:0007669"/>
    <property type="project" value="UniProtKB-KW"/>
</dbReference>
<dbReference type="PANTHER" id="PTHR12526:SF631">
    <property type="entry name" value="BLL6306 PROTEIN"/>
    <property type="match status" value="1"/>
</dbReference>
<dbReference type="CDD" id="cd03801">
    <property type="entry name" value="GT4_PimA-like"/>
    <property type="match status" value="1"/>
</dbReference>
<evidence type="ECO:0000259" key="3">
    <source>
        <dbReference type="Pfam" id="PF00534"/>
    </source>
</evidence>